<comment type="caution">
    <text evidence="5">The sequence shown here is derived from an EMBL/GenBank/DDBJ whole genome shotgun (WGS) entry which is preliminary data.</text>
</comment>
<dbReference type="InterPro" id="IPR001751">
    <property type="entry name" value="S100/CaBP7/8-like_CS"/>
</dbReference>
<dbReference type="Proteomes" id="UP000824540">
    <property type="component" value="Unassembled WGS sequence"/>
</dbReference>
<keyword evidence="2" id="KW-0479">Metal-binding</keyword>
<accession>A0A8T2PVM6</accession>
<dbReference type="InterPro" id="IPR002048">
    <property type="entry name" value="EF_hand_dom"/>
</dbReference>
<name>A0A8T2PVM6_9TELE</name>
<dbReference type="SUPFAM" id="SSF47473">
    <property type="entry name" value="EF-hand"/>
    <property type="match status" value="1"/>
</dbReference>
<evidence type="ECO:0000256" key="1">
    <source>
        <dbReference type="ARBA" id="ARBA00007323"/>
    </source>
</evidence>
<dbReference type="InterPro" id="IPR011992">
    <property type="entry name" value="EF-hand-dom_pair"/>
</dbReference>
<protein>
    <recommendedName>
        <fullName evidence="4">EF-hand domain-containing protein</fullName>
    </recommendedName>
</protein>
<sequence length="132" mass="14554">MFSSVGVHCSVGVVGLCPLYKFSPTSFISPKGLTGFSLAHRSLHKAMEGEPPKLLLATALIVQRFKEIAKEDDKISKGELRTLLQEEFQSKLGNKEVDKFMESLDADGDNSVNFMEYIAFIGSLALSIHDMK</sequence>
<evidence type="ECO:0000256" key="2">
    <source>
        <dbReference type="ARBA" id="ARBA00022723"/>
    </source>
</evidence>
<feature type="domain" description="EF-hand" evidence="4">
    <location>
        <begin position="92"/>
        <end position="127"/>
    </location>
</feature>
<evidence type="ECO:0000313" key="5">
    <source>
        <dbReference type="EMBL" id="KAG9355328.1"/>
    </source>
</evidence>
<dbReference type="PROSITE" id="PS50222">
    <property type="entry name" value="EF_HAND_2"/>
    <property type="match status" value="1"/>
</dbReference>
<reference evidence="5" key="1">
    <citation type="thesis" date="2021" institute="BYU ScholarsArchive" country="Provo, UT, USA">
        <title>Applications of and Algorithms for Genome Assembly and Genomic Analyses with an Emphasis on Marine Teleosts.</title>
        <authorList>
            <person name="Pickett B.D."/>
        </authorList>
    </citation>
    <scope>NUCLEOTIDE SEQUENCE</scope>
    <source>
        <strain evidence="5">HI-2016</strain>
    </source>
</reference>
<gene>
    <name evidence="5" type="ORF">JZ751_000166</name>
</gene>
<organism evidence="5 6">
    <name type="scientific">Albula glossodonta</name>
    <name type="common">roundjaw bonefish</name>
    <dbReference type="NCBI Taxonomy" id="121402"/>
    <lineage>
        <taxon>Eukaryota</taxon>
        <taxon>Metazoa</taxon>
        <taxon>Chordata</taxon>
        <taxon>Craniata</taxon>
        <taxon>Vertebrata</taxon>
        <taxon>Euteleostomi</taxon>
        <taxon>Actinopterygii</taxon>
        <taxon>Neopterygii</taxon>
        <taxon>Teleostei</taxon>
        <taxon>Albuliformes</taxon>
        <taxon>Albulidae</taxon>
        <taxon>Albula</taxon>
    </lineage>
</organism>
<dbReference type="GO" id="GO:0005509">
    <property type="term" value="F:calcium ion binding"/>
    <property type="evidence" value="ECO:0007669"/>
    <property type="project" value="InterPro"/>
</dbReference>
<dbReference type="PANTHER" id="PTHR11639:SF134">
    <property type="entry name" value="PROTEIN S100-A1-RELATED"/>
    <property type="match status" value="1"/>
</dbReference>
<dbReference type="OrthoDB" id="8881129at2759"/>
<evidence type="ECO:0000259" key="4">
    <source>
        <dbReference type="PROSITE" id="PS50222"/>
    </source>
</evidence>
<dbReference type="Gene3D" id="1.10.238.10">
    <property type="entry name" value="EF-hand"/>
    <property type="match status" value="1"/>
</dbReference>
<dbReference type="SMART" id="SM00054">
    <property type="entry name" value="EFh"/>
    <property type="match status" value="1"/>
</dbReference>
<dbReference type="PROSITE" id="PS00303">
    <property type="entry name" value="S100_CABP"/>
    <property type="match status" value="1"/>
</dbReference>
<dbReference type="InterPro" id="IPR018247">
    <property type="entry name" value="EF_Hand_1_Ca_BS"/>
</dbReference>
<dbReference type="PROSITE" id="PS00018">
    <property type="entry name" value="EF_HAND_1"/>
    <property type="match status" value="1"/>
</dbReference>
<keyword evidence="3" id="KW-0106">Calcium</keyword>
<dbReference type="AlphaFoldDB" id="A0A8T2PVM6"/>
<dbReference type="PANTHER" id="PTHR11639">
    <property type="entry name" value="S100 CALCIUM-BINDING PROTEIN"/>
    <property type="match status" value="1"/>
</dbReference>
<proteinExistence type="inferred from homology"/>
<dbReference type="EMBL" id="JAFBMS010000001">
    <property type="protein sequence ID" value="KAG9355328.1"/>
    <property type="molecule type" value="Genomic_DNA"/>
</dbReference>
<keyword evidence="6" id="KW-1185">Reference proteome</keyword>
<evidence type="ECO:0000313" key="6">
    <source>
        <dbReference type="Proteomes" id="UP000824540"/>
    </source>
</evidence>
<comment type="similarity">
    <text evidence="1">Belongs to the S-100 family.</text>
</comment>
<evidence type="ECO:0000256" key="3">
    <source>
        <dbReference type="ARBA" id="ARBA00022837"/>
    </source>
</evidence>